<sequence>MVQIDAPKSGSPEAATPIAPAPTQSAAESPHPPMVVGSDAVDSQEITQGDLFSEEEIDPGHGSRQANGGFATPEPPVAPGASRPEFTVDSPPAHDSGVSEDWQGTANWTSEPTRKFRQRLLIAIATAGTLLIVAVFVMWLISDSPPDQTLAPTVAENTPAAQNPNPEALATEPDRVAESEPVPDMSESDSNDSGNVSSPQSEPAEPIDSEVEDETAPASEQVPAGGSPEIPSDLLPVDVLGGDRSDPADRPARNGDSVVSGQTDEPAADPLTDLPPELASFVDLLNLPGDAPDAPPVRTPEVPVADLIIDQAADAMLDPMLLATPPPEVNIDNALKLRVAVQSDGYPLAGMVLVFSELTQVPIQLDWFTFDLMGISMSQKVRDATPGWKPVGTLMDAIASDSGVVFEQEEARLFLTASPEDARESLRAVLATDDFGSEQESAESLAERFASNPLWNEREQLNLKALATDCLRLARGLPSKLPEPALAHWTVRAEGLLLKKDSDSDQPERLAEQWPLLEGGKSGSQLDTAITLAGLLRRTSRLNGATCVVNWDDARQRRLTPGQLVLPYADQPAGEMLAETLAPLGLQTRMADPSHWWVGTAATYDRMPLLVIGDELGPQRDQILQRIRDAAEHADTLIFIEHDPVSDRYLAMLPRFLYRQLPAILHPFSQ</sequence>
<feature type="compositionally biased region" description="Low complexity" evidence="1">
    <location>
        <begin position="11"/>
        <end position="27"/>
    </location>
</feature>
<evidence type="ECO:0000313" key="3">
    <source>
        <dbReference type="EMBL" id="TWT73130.1"/>
    </source>
</evidence>
<feature type="transmembrane region" description="Helical" evidence="2">
    <location>
        <begin position="120"/>
        <end position="141"/>
    </location>
</feature>
<dbReference type="Proteomes" id="UP000318053">
    <property type="component" value="Unassembled WGS sequence"/>
</dbReference>
<dbReference type="AlphaFoldDB" id="A0A5C5YCM3"/>
<feature type="region of interest" description="Disordered" evidence="1">
    <location>
        <begin position="157"/>
        <end position="275"/>
    </location>
</feature>
<evidence type="ECO:0000256" key="2">
    <source>
        <dbReference type="SAM" id="Phobius"/>
    </source>
</evidence>
<name>A0A5C5YCM3_9BACT</name>
<feature type="compositionally biased region" description="Acidic residues" evidence="1">
    <location>
        <begin position="205"/>
        <end position="215"/>
    </location>
</feature>
<feature type="compositionally biased region" description="Polar residues" evidence="1">
    <location>
        <begin position="191"/>
        <end position="201"/>
    </location>
</feature>
<protein>
    <submittedName>
        <fullName evidence="3">Uncharacterized protein</fullName>
    </submittedName>
</protein>
<feature type="compositionally biased region" description="Basic and acidic residues" evidence="1">
    <location>
        <begin position="241"/>
        <end position="253"/>
    </location>
</feature>
<keyword evidence="4" id="KW-1185">Reference proteome</keyword>
<proteinExistence type="predicted"/>
<feature type="region of interest" description="Disordered" evidence="1">
    <location>
        <begin position="1"/>
        <end position="106"/>
    </location>
</feature>
<gene>
    <name evidence="3" type="ORF">CA85_15970</name>
</gene>
<accession>A0A5C5YCM3</accession>
<keyword evidence="2" id="KW-0812">Transmembrane</keyword>
<evidence type="ECO:0000256" key="1">
    <source>
        <dbReference type="SAM" id="MobiDB-lite"/>
    </source>
</evidence>
<keyword evidence="2" id="KW-0472">Membrane</keyword>
<keyword evidence="2" id="KW-1133">Transmembrane helix</keyword>
<organism evidence="3 4">
    <name type="scientific">Allorhodopirellula solitaria</name>
    <dbReference type="NCBI Taxonomy" id="2527987"/>
    <lineage>
        <taxon>Bacteria</taxon>
        <taxon>Pseudomonadati</taxon>
        <taxon>Planctomycetota</taxon>
        <taxon>Planctomycetia</taxon>
        <taxon>Pirellulales</taxon>
        <taxon>Pirellulaceae</taxon>
        <taxon>Allorhodopirellula</taxon>
    </lineage>
</organism>
<evidence type="ECO:0000313" key="4">
    <source>
        <dbReference type="Proteomes" id="UP000318053"/>
    </source>
</evidence>
<dbReference type="EMBL" id="SJPK01000003">
    <property type="protein sequence ID" value="TWT73130.1"/>
    <property type="molecule type" value="Genomic_DNA"/>
</dbReference>
<comment type="caution">
    <text evidence="3">The sequence shown here is derived from an EMBL/GenBank/DDBJ whole genome shotgun (WGS) entry which is preliminary data.</text>
</comment>
<reference evidence="3 4" key="1">
    <citation type="submission" date="2019-02" db="EMBL/GenBank/DDBJ databases">
        <title>Deep-cultivation of Planctomycetes and their phenomic and genomic characterization uncovers novel biology.</title>
        <authorList>
            <person name="Wiegand S."/>
            <person name="Jogler M."/>
            <person name="Boedeker C."/>
            <person name="Pinto D."/>
            <person name="Vollmers J."/>
            <person name="Rivas-Marin E."/>
            <person name="Kohn T."/>
            <person name="Peeters S.H."/>
            <person name="Heuer A."/>
            <person name="Rast P."/>
            <person name="Oberbeckmann S."/>
            <person name="Bunk B."/>
            <person name="Jeske O."/>
            <person name="Meyerdierks A."/>
            <person name="Storesund J.E."/>
            <person name="Kallscheuer N."/>
            <person name="Luecker S."/>
            <person name="Lage O.M."/>
            <person name="Pohl T."/>
            <person name="Merkel B.J."/>
            <person name="Hornburger P."/>
            <person name="Mueller R.-W."/>
            <person name="Bruemmer F."/>
            <person name="Labrenz M."/>
            <person name="Spormann A.M."/>
            <person name="Op Den Camp H."/>
            <person name="Overmann J."/>
            <person name="Amann R."/>
            <person name="Jetten M.S.M."/>
            <person name="Mascher T."/>
            <person name="Medema M.H."/>
            <person name="Devos D.P."/>
            <person name="Kaster A.-K."/>
            <person name="Ovreas L."/>
            <person name="Rohde M."/>
            <person name="Galperin M.Y."/>
            <person name="Jogler C."/>
        </authorList>
    </citation>
    <scope>NUCLEOTIDE SEQUENCE [LARGE SCALE GENOMIC DNA]</scope>
    <source>
        <strain evidence="3 4">CA85</strain>
    </source>
</reference>